<feature type="region of interest" description="Disordered" evidence="1">
    <location>
        <begin position="1221"/>
        <end position="1254"/>
    </location>
</feature>
<comment type="caution">
    <text evidence="3">The sequence shown here is derived from an EMBL/GenBank/DDBJ whole genome shotgun (WGS) entry which is preliminary data.</text>
</comment>
<evidence type="ECO:0000259" key="2">
    <source>
        <dbReference type="Pfam" id="PF20178"/>
    </source>
</evidence>
<sequence>MTDPTFAPQARPLLQRNIDETLLWDATQRWQDCHREILALMAGIPSVRNSINRLLRDQLQLDGEQVVLEFAATEQRGRSRISLTEACLYMQQHPGMDTAQVPQGKLLYLPAQHTLAQYSVAQWLDELKGLDLEQAIDDNWLRYWRTERAPYAPVTCLKRAFELYRAHFEASAERLLAEGKINAEVLAPLFSLLHPTGAAAPTLYVEQVLLKPADSRAITLPGAWVLTVDNEQPVNQLLYLPTHAPLWHPFTQRTDMERWLLDRQQELFSIRASNPLATIEYKLNTKPLEAGISLWLNQLTKQQYQNAIRPLADVTIDNAFLARLHIDQLDAQRPPPFCVAPPLPESDASTLAQQDFPQFGQLHNAVDAGQRMALVLHHRNALESLFADEMSSGPNGTRWQSFKQQLDALKVQQQAAEQAARAMLKRRPLDLTTLNIQYTALYQARLQGIRIEARIQRNLEQISAEDLQQIESALDTPEPNIVALALSITQSGTSKNTELKGPLVILPPSGPQAPTRRDGTHFIYWPGSDGALQRFASRQALEEGLFRIQPEDEVLALHFVTLAEDPFDYSLRAQQSAFEEQAAQLRQTWSAPEHAARLTGELENLYEQTLPTLLIPDHSAREAAFLQLVEQYNSRWLTEQLPPWLLNQPPQDQAALKTLLDAYIHALKHAQALLDRSLLPRDVFVRQQIDARLRKDFALDKGFTVQLELPDSVTQKRDIIAGAAPGTPVKTIDIPSAKRSKISLEELALRNIGSDINLRLGFMSTEVTADDPAERATLQTGVTAVYLTGMVPDLNLAKRYEDLILETFRGVTRESAHQKNYRRECLIEPWRLTLKAQGLLARMQNHINADELRLLNIAIDADTHAAWNIDAKHISLLPATLSAGGKDTQEQSPITLSGITFIEEKISGKTLLYLPEAPDQRCLRSYASLNQARIALFELCRLDSMVEYVAGRAIKGNVRAHIGRIDQATVKGYDAIIQAGFPWPATTSLAAHQLNAYMGRLIEAHRNDARSNADLAHEKYALKSGQLFNGIKIALNFVPFIGTALSLADATTSLYQAVAAFQRGETAHGIDQLASVFDCLVYAALDALTLAAAPGTRASKASQLARARQLQPAARASFWRSLKSRQGTTTRQRFAGYEHPEPLEPGSLRPVHSGPYRHTLRHTSGEHFILSEGRHFKVRYDATTHEMRLVASGKYYSPIIALDHALHWDTYSVLHGGHLTGYSGGSRRPGRGSRRPGASVPAAVERQTPAAVSQVNQQRRATLLEIGRLSDEFDAQILVSQRELTAFEQQFALPVTPADTAQRLKTTKTLDALMARDIESAKQVYTATQRAAGFDGHTLRQDITFNQSRTALVVGDRLMRQGINANRRLLGLQDQIVDLSQRRQKMRSYGPEDLAAQDALKRIRIEWIDDMNSMGDLLRELDTWLPRITVPSMKAKVVPNVTKLQTTYTERAQLLLKTGHLLQCLHGQRQPSNISWAYQEVVLQDAMQRLDRTLVTHLQLPTASLSKAQRNQMLQNIIEVYGQFHRDLSTWHLVSPSHFDPLYVQPLLDHLSQLMDTARRGIKQAHTRPQTSAGRVPFETEDGQLLMGTEQPARQQSPRQFIVTNEAGKTVEIWDQVSDSQRYRLNTTLSQPAAAAPAVPGNLTEVVSEAGARLAAVDAFEHKVRAYKNLEPINLEHLLVSEAQALESRASQVQRLDANHPLIAQLRSRAAPLKAAGQALRIERTLASKTPTEGYLDYLMDQNRVEIRKLGARRELKLKRPDGTTDHLQEYAVHDRQQTADKPLWYAHFHYLSADSGFESFTKAHLKIPDQRLQGLHWQIAAEGRGVTFADLKIWRGNIDKPIANKHFSAIQ</sequence>
<accession>A0A0D0R6X3</accession>
<dbReference type="RefSeq" id="WP_235387872.1">
    <property type="nucleotide sequence ID" value="NZ_JXCQ01000115.1"/>
</dbReference>
<dbReference type="EMBL" id="JXCQ01000115">
    <property type="protein sequence ID" value="KIR15152.1"/>
    <property type="molecule type" value="Genomic_DNA"/>
</dbReference>
<dbReference type="PATRIC" id="fig|294.125.peg.5691"/>
<dbReference type="Pfam" id="PF20178">
    <property type="entry name" value="ToxA_N"/>
    <property type="match status" value="1"/>
</dbReference>
<proteinExistence type="predicted"/>
<reference evidence="3 4" key="1">
    <citation type="submission" date="2015-01" db="EMBL/GenBank/DDBJ databases">
        <title>Genome sequence of the beneficial rhizobacterium Pseudomonas fluorescens 2-79.</title>
        <authorList>
            <person name="Thuermer A."/>
            <person name="Daniel R."/>
        </authorList>
    </citation>
    <scope>NUCLEOTIDE SEQUENCE [LARGE SCALE GENOMIC DNA]</scope>
    <source>
        <strain evidence="3 4">2-79</strain>
    </source>
</reference>
<dbReference type="Proteomes" id="UP000032210">
    <property type="component" value="Unassembled WGS sequence"/>
</dbReference>
<organism evidence="3 4">
    <name type="scientific">Pseudomonas fluorescens</name>
    <dbReference type="NCBI Taxonomy" id="294"/>
    <lineage>
        <taxon>Bacteria</taxon>
        <taxon>Pseudomonadati</taxon>
        <taxon>Pseudomonadota</taxon>
        <taxon>Gammaproteobacteria</taxon>
        <taxon>Pseudomonadales</taxon>
        <taxon>Pseudomonadaceae</taxon>
        <taxon>Pseudomonas</taxon>
    </lineage>
</organism>
<feature type="domain" description="Dermonecrotic toxin N-terminal" evidence="2">
    <location>
        <begin position="684"/>
        <end position="950"/>
    </location>
</feature>
<dbReference type="InterPro" id="IPR046673">
    <property type="entry name" value="ToxA_N"/>
</dbReference>
<name>A0A0D0R6X3_PSEFL</name>
<evidence type="ECO:0000256" key="1">
    <source>
        <dbReference type="SAM" id="MobiDB-lite"/>
    </source>
</evidence>
<evidence type="ECO:0000313" key="4">
    <source>
        <dbReference type="Proteomes" id="UP000032210"/>
    </source>
</evidence>
<gene>
    <name evidence="3" type="ORF">PFLU3_55310</name>
</gene>
<evidence type="ECO:0000313" key="3">
    <source>
        <dbReference type="EMBL" id="KIR15152.1"/>
    </source>
</evidence>
<protein>
    <recommendedName>
        <fullName evidence="2">Dermonecrotic toxin N-terminal domain-containing protein</fullName>
    </recommendedName>
</protein>